<accession>A0A3A1P2X4</accession>
<dbReference type="InterPro" id="IPR036942">
    <property type="entry name" value="Beta-barrel_TonB_sf"/>
</dbReference>
<dbReference type="InterPro" id="IPR039426">
    <property type="entry name" value="TonB-dep_rcpt-like"/>
</dbReference>
<dbReference type="Gene3D" id="2.170.130.10">
    <property type="entry name" value="TonB-dependent receptor, plug domain"/>
    <property type="match status" value="1"/>
</dbReference>
<feature type="domain" description="TonB-dependent receptor-like beta-barrel" evidence="11">
    <location>
        <begin position="393"/>
        <end position="878"/>
    </location>
</feature>
<dbReference type="Pfam" id="PF00593">
    <property type="entry name" value="TonB_dep_Rec_b-barrel"/>
    <property type="match status" value="1"/>
</dbReference>
<dbReference type="PANTHER" id="PTHR47234:SF3">
    <property type="entry name" value="SECRETIN_TONB SHORT N-TERMINAL DOMAIN-CONTAINING PROTEIN"/>
    <property type="match status" value="1"/>
</dbReference>
<dbReference type="Proteomes" id="UP000265366">
    <property type="component" value="Unassembled WGS sequence"/>
</dbReference>
<sequence length="928" mass="99352">MVVKANENDAFGNEVLIPYAPSDRRDRSRAEGWLIQCQICTLSIVTIYPMCLRERFDISDRQGAEKEPAVTGLRAASELRARDRQSPKFGRNGEMTHLYWSTSLVACVAAALSTQAAAQADDAGSSSSTIIVTGTRAQGVAASDSAAPIQIVGADAFERVGQPDLTQGLQQNLPSITAQSLGGDTGNFTLSAALRGLNPNHTLVLINGKRRHPSANFQVSPGSGAYQGAAAADLNLIPVDAIARVEVLQDGAAAQYGTDAIAGVINIILKDSATSRSVSLTGGQYFKGDGETGNAQVNLGLPLGSSGYLNLTGEARIHERSQVGGIDYRAQNPDGSVRDDLSDLDAIGVATNEHYPYVNIAQGDAMYRLYNFAYNAGYELGGDTELYSFGTYSHRYAGAFQNYRLASAVTTQVDGETVALYPTGFSPRQVFREDDLAFTFGLRGEASGWRWDLSSTYGHDTQALWLDHSANASLYAETGATPTEFYNGGFVSTQWTNNLDISREFEVGLATPLNVAFGAEHRRETFKIRQGDANSTYKEGGQGYPGFQETDAGDHSRSNVAAYVDLSVDLFEGFQVDLAGRFEHYTDFGDTTIGKLTARYDLSDAIAVRGTVSTGFRAPTLQQEFYSSTTLTPTYAIVLVPANSAGAATAGFSALSPEESVNLSLGLVLNPAPGLQMTIDAYQTDIDDRILSSGFLLGKLGPNVVSQGVLDAIADRGNTLDGTQGYVAMQIFTNAADTRTRGIDATVSYDFDLDDQSRVNAYVGFNINDTEVRRQAALPAAVTSEAFGQVALLGPSAMTILEDATPKWRLLPSLTYRRGAFSATLRESIYGEVSRILSLNGTGVGGTRQTMGTTAVTDIDIQYEFADGMTFGIGANNLFDKRPDTAPTINDGGVLRPADGTYVYNMPMLASPFGINGGYYYAKLRVNF</sequence>
<evidence type="ECO:0000259" key="11">
    <source>
        <dbReference type="Pfam" id="PF00593"/>
    </source>
</evidence>
<reference evidence="13 14" key="1">
    <citation type="submission" date="2018-08" db="EMBL/GenBank/DDBJ databases">
        <title>Erythrobacter zhengii sp.nov., a bacterium isolated from deep-sea sediment.</title>
        <authorList>
            <person name="Fang C."/>
            <person name="Wu Y.-H."/>
            <person name="Sun C."/>
            <person name="Wang H."/>
            <person name="Cheng H."/>
            <person name="Meng F.-X."/>
            <person name="Wang C.-S."/>
            <person name="Xu X.-W."/>
        </authorList>
    </citation>
    <scope>NUCLEOTIDE SEQUENCE [LARGE SCALE GENOMIC DNA]</scope>
    <source>
        <strain evidence="13 14">CCTCC AB 2015396</strain>
    </source>
</reference>
<name>A0A3A1P2X4_9SPHN</name>
<dbReference type="SUPFAM" id="SSF56935">
    <property type="entry name" value="Porins"/>
    <property type="match status" value="1"/>
</dbReference>
<dbReference type="InterPro" id="IPR037066">
    <property type="entry name" value="Plug_dom_sf"/>
</dbReference>
<dbReference type="CDD" id="cd01347">
    <property type="entry name" value="ligand_gated_channel"/>
    <property type="match status" value="1"/>
</dbReference>
<comment type="similarity">
    <text evidence="8 9">Belongs to the TonB-dependent receptor family.</text>
</comment>
<keyword evidence="7 8" id="KW-0998">Cell outer membrane</keyword>
<evidence type="ECO:0000313" key="13">
    <source>
        <dbReference type="EMBL" id="RIV82628.1"/>
    </source>
</evidence>
<dbReference type="InterPro" id="IPR000531">
    <property type="entry name" value="Beta-barrel_TonB"/>
</dbReference>
<gene>
    <name evidence="13" type="ORF">D2V17_15040</name>
</gene>
<evidence type="ECO:0000256" key="1">
    <source>
        <dbReference type="ARBA" id="ARBA00004571"/>
    </source>
</evidence>
<evidence type="ECO:0000256" key="8">
    <source>
        <dbReference type="PROSITE-ProRule" id="PRU01360"/>
    </source>
</evidence>
<protein>
    <submittedName>
        <fullName evidence="13">TonB-dependent receptor</fullName>
    </submittedName>
</protein>
<evidence type="ECO:0000256" key="3">
    <source>
        <dbReference type="ARBA" id="ARBA00022452"/>
    </source>
</evidence>
<dbReference type="OrthoDB" id="7394476at2"/>
<feature type="region of interest" description="Disordered" evidence="10">
    <location>
        <begin position="532"/>
        <end position="554"/>
    </location>
</feature>
<evidence type="ECO:0000256" key="10">
    <source>
        <dbReference type="SAM" id="MobiDB-lite"/>
    </source>
</evidence>
<evidence type="ECO:0000256" key="4">
    <source>
        <dbReference type="ARBA" id="ARBA00022692"/>
    </source>
</evidence>
<evidence type="ECO:0000256" key="5">
    <source>
        <dbReference type="ARBA" id="ARBA00023077"/>
    </source>
</evidence>
<keyword evidence="14" id="KW-1185">Reference proteome</keyword>
<evidence type="ECO:0000256" key="2">
    <source>
        <dbReference type="ARBA" id="ARBA00022448"/>
    </source>
</evidence>
<dbReference type="PROSITE" id="PS52016">
    <property type="entry name" value="TONB_DEPENDENT_REC_3"/>
    <property type="match status" value="1"/>
</dbReference>
<evidence type="ECO:0000313" key="14">
    <source>
        <dbReference type="Proteomes" id="UP000265366"/>
    </source>
</evidence>
<evidence type="ECO:0000256" key="6">
    <source>
        <dbReference type="ARBA" id="ARBA00023136"/>
    </source>
</evidence>
<dbReference type="InterPro" id="IPR012910">
    <property type="entry name" value="Plug_dom"/>
</dbReference>
<keyword evidence="13" id="KW-0675">Receptor</keyword>
<dbReference type="GO" id="GO:0009279">
    <property type="term" value="C:cell outer membrane"/>
    <property type="evidence" value="ECO:0007669"/>
    <property type="project" value="UniProtKB-SubCell"/>
</dbReference>
<organism evidence="13 14">
    <name type="scientific">Aurantiacibacter xanthus</name>
    <dbReference type="NCBI Taxonomy" id="1784712"/>
    <lineage>
        <taxon>Bacteria</taxon>
        <taxon>Pseudomonadati</taxon>
        <taxon>Pseudomonadota</taxon>
        <taxon>Alphaproteobacteria</taxon>
        <taxon>Sphingomonadales</taxon>
        <taxon>Erythrobacteraceae</taxon>
        <taxon>Aurantiacibacter</taxon>
    </lineage>
</organism>
<keyword evidence="5 9" id="KW-0798">TonB box</keyword>
<keyword evidence="3 8" id="KW-1134">Transmembrane beta strand</keyword>
<dbReference type="Pfam" id="PF07715">
    <property type="entry name" value="Plug"/>
    <property type="match status" value="1"/>
</dbReference>
<evidence type="ECO:0000256" key="7">
    <source>
        <dbReference type="ARBA" id="ARBA00023237"/>
    </source>
</evidence>
<proteinExistence type="inferred from homology"/>
<dbReference type="PANTHER" id="PTHR47234">
    <property type="match status" value="1"/>
</dbReference>
<dbReference type="Gene3D" id="2.40.170.20">
    <property type="entry name" value="TonB-dependent receptor, beta-barrel domain"/>
    <property type="match status" value="1"/>
</dbReference>
<keyword evidence="2 8" id="KW-0813">Transport</keyword>
<evidence type="ECO:0000259" key="12">
    <source>
        <dbReference type="Pfam" id="PF07715"/>
    </source>
</evidence>
<keyword evidence="6 8" id="KW-0472">Membrane</keyword>
<keyword evidence="4 8" id="KW-0812">Transmembrane</keyword>
<dbReference type="EMBL" id="QXFM01000117">
    <property type="protein sequence ID" value="RIV82628.1"/>
    <property type="molecule type" value="Genomic_DNA"/>
</dbReference>
<dbReference type="AlphaFoldDB" id="A0A3A1P2X4"/>
<comment type="caution">
    <text evidence="13">The sequence shown here is derived from an EMBL/GenBank/DDBJ whole genome shotgun (WGS) entry which is preliminary data.</text>
</comment>
<comment type="subcellular location">
    <subcellularLocation>
        <location evidence="1 8">Cell outer membrane</location>
        <topology evidence="1 8">Multi-pass membrane protein</topology>
    </subcellularLocation>
</comment>
<evidence type="ECO:0000256" key="9">
    <source>
        <dbReference type="RuleBase" id="RU003357"/>
    </source>
</evidence>
<feature type="domain" description="TonB-dependent receptor plug" evidence="12">
    <location>
        <begin position="143"/>
        <end position="264"/>
    </location>
</feature>